<name>A0ABN8WYI1_9GAMM</name>
<evidence type="ECO:0000313" key="2">
    <source>
        <dbReference type="Proteomes" id="UP001162030"/>
    </source>
</evidence>
<proteinExistence type="predicted"/>
<keyword evidence="2" id="KW-1185">Reference proteome</keyword>
<evidence type="ECO:0000313" key="1">
    <source>
        <dbReference type="EMBL" id="CAI8759402.1"/>
    </source>
</evidence>
<reference evidence="1 2" key="1">
    <citation type="submission" date="2023-03" db="EMBL/GenBank/DDBJ databases">
        <authorList>
            <person name="Pearce D."/>
        </authorList>
    </citation>
    <scope>NUCLEOTIDE SEQUENCE [LARGE SCALE GENOMIC DNA]</scope>
    <source>
        <strain evidence="1">Msz</strain>
    </source>
</reference>
<dbReference type="EMBL" id="OX458333">
    <property type="protein sequence ID" value="CAI8759402.1"/>
    <property type="molecule type" value="Genomic_DNA"/>
</dbReference>
<protein>
    <submittedName>
        <fullName evidence="1">Uncharacterized protein</fullName>
    </submittedName>
</protein>
<accession>A0ABN8WYI1</accession>
<sequence>MLASSILAINSRGCPGIRGVQKLLQRSSRRDHRSAGALSSPVAVASVLVPKACRESSIQCSQFFRCAASQKSAQLGEVDGASRLSALVSSDLVRGSALDLGEKADHDSQYWRWASSHRRVQASTGEDDVSVI</sequence>
<organism evidence="1 2">
    <name type="scientific">Methylocaldum szegediense</name>
    <dbReference type="NCBI Taxonomy" id="73780"/>
    <lineage>
        <taxon>Bacteria</taxon>
        <taxon>Pseudomonadati</taxon>
        <taxon>Pseudomonadota</taxon>
        <taxon>Gammaproteobacteria</taxon>
        <taxon>Methylococcales</taxon>
        <taxon>Methylococcaceae</taxon>
        <taxon>Methylocaldum</taxon>
    </lineage>
</organism>
<gene>
    <name evidence="1" type="ORF">MSZNOR_0814</name>
</gene>
<dbReference type="Proteomes" id="UP001162030">
    <property type="component" value="Chromosome"/>
</dbReference>